<dbReference type="Pfam" id="PF12833">
    <property type="entry name" value="HTH_18"/>
    <property type="match status" value="1"/>
</dbReference>
<evidence type="ECO:0000313" key="5">
    <source>
        <dbReference type="EMBL" id="QGY47683.1"/>
    </source>
</evidence>
<protein>
    <submittedName>
        <fullName evidence="5">Helix-turn-helix domain-containing protein</fullName>
    </submittedName>
</protein>
<dbReference type="GO" id="GO:0003700">
    <property type="term" value="F:DNA-binding transcription factor activity"/>
    <property type="evidence" value="ECO:0007669"/>
    <property type="project" value="InterPro"/>
</dbReference>
<evidence type="ECO:0000256" key="3">
    <source>
        <dbReference type="ARBA" id="ARBA00023163"/>
    </source>
</evidence>
<dbReference type="PRINTS" id="PR00032">
    <property type="entry name" value="HTHARAC"/>
</dbReference>
<dbReference type="PROSITE" id="PS01124">
    <property type="entry name" value="HTH_ARAC_FAMILY_2"/>
    <property type="match status" value="1"/>
</dbReference>
<evidence type="ECO:0000256" key="1">
    <source>
        <dbReference type="ARBA" id="ARBA00023015"/>
    </source>
</evidence>
<dbReference type="AlphaFoldDB" id="A0A6I6K7V8"/>
<dbReference type="InterPro" id="IPR009057">
    <property type="entry name" value="Homeodomain-like_sf"/>
</dbReference>
<evidence type="ECO:0000256" key="2">
    <source>
        <dbReference type="ARBA" id="ARBA00023125"/>
    </source>
</evidence>
<dbReference type="Gene3D" id="1.10.10.60">
    <property type="entry name" value="Homeodomain-like"/>
    <property type="match status" value="2"/>
</dbReference>
<organism evidence="5 6">
    <name type="scientific">Maribellus comscasis</name>
    <dbReference type="NCBI Taxonomy" id="2681766"/>
    <lineage>
        <taxon>Bacteria</taxon>
        <taxon>Pseudomonadati</taxon>
        <taxon>Bacteroidota</taxon>
        <taxon>Bacteroidia</taxon>
        <taxon>Marinilabiliales</taxon>
        <taxon>Prolixibacteraceae</taxon>
        <taxon>Maribellus</taxon>
    </lineage>
</organism>
<dbReference type="PANTHER" id="PTHR47893:SF1">
    <property type="entry name" value="REGULATORY PROTEIN PCHR"/>
    <property type="match status" value="1"/>
</dbReference>
<dbReference type="RefSeq" id="WP_158871796.1">
    <property type="nucleotide sequence ID" value="NZ_CP046401.1"/>
</dbReference>
<accession>A0A6I6K7V8</accession>
<keyword evidence="2" id="KW-0238">DNA-binding</keyword>
<dbReference type="PANTHER" id="PTHR47893">
    <property type="entry name" value="REGULATORY PROTEIN PCHR"/>
    <property type="match status" value="1"/>
</dbReference>
<reference evidence="5 6" key="1">
    <citation type="submission" date="2019-11" db="EMBL/GenBank/DDBJ databases">
        <authorList>
            <person name="Zheng R.K."/>
            <person name="Sun C.M."/>
        </authorList>
    </citation>
    <scope>NUCLEOTIDE SEQUENCE [LARGE SCALE GENOMIC DNA]</scope>
    <source>
        <strain evidence="5 6">WC007</strain>
    </source>
</reference>
<dbReference type="KEGG" id="mcos:GM418_29660"/>
<proteinExistence type="predicted"/>
<dbReference type="Proteomes" id="UP000428260">
    <property type="component" value="Chromosome"/>
</dbReference>
<feature type="domain" description="HTH araC/xylS-type" evidence="4">
    <location>
        <begin position="236"/>
        <end position="334"/>
    </location>
</feature>
<dbReference type="SMART" id="SM00342">
    <property type="entry name" value="HTH_ARAC"/>
    <property type="match status" value="1"/>
</dbReference>
<keyword evidence="6" id="KW-1185">Reference proteome</keyword>
<dbReference type="PROSITE" id="PS00041">
    <property type="entry name" value="HTH_ARAC_FAMILY_1"/>
    <property type="match status" value="1"/>
</dbReference>
<evidence type="ECO:0000259" key="4">
    <source>
        <dbReference type="PROSITE" id="PS01124"/>
    </source>
</evidence>
<name>A0A6I6K7V8_9BACT</name>
<dbReference type="InterPro" id="IPR020449">
    <property type="entry name" value="Tscrpt_reg_AraC-type_HTH"/>
</dbReference>
<evidence type="ECO:0000313" key="6">
    <source>
        <dbReference type="Proteomes" id="UP000428260"/>
    </source>
</evidence>
<sequence>MEIKFDSFEPQYSIEVLSKKYRVKLQNKGAELFISLPKRSGEGIIKGIDFLDGIGFTRVNCAFYTDTVFMYEGRKNQPIRFIFCESGEIIHILNSDNFRYKLGPMVGSIAASANCNSQLIVFPPYKQISYFALDIDREKFLPKIEKELHTIPEKLANVFKDVENSGHFLYQSDYSLNISECLSEIENNPHEGMVRRIFLESKVLDLLWMQIKQYKDDQKSISKQSIIRKIDIKLILKAKNILIQDLKNPPSIEELAALTGTNATKLKKGFKRLYDMTINQYLRNKRLNYAKILLAEENLTIKEVAENVGYSNKSIFSKRFKEKFGVLPSVFLNRYKSGKS</sequence>
<dbReference type="EMBL" id="CP046401">
    <property type="protein sequence ID" value="QGY47683.1"/>
    <property type="molecule type" value="Genomic_DNA"/>
</dbReference>
<dbReference type="SUPFAM" id="SSF46689">
    <property type="entry name" value="Homeodomain-like"/>
    <property type="match status" value="2"/>
</dbReference>
<keyword evidence="1" id="KW-0805">Transcription regulation</keyword>
<gene>
    <name evidence="5" type="ORF">GM418_29660</name>
</gene>
<keyword evidence="3" id="KW-0804">Transcription</keyword>
<dbReference type="GO" id="GO:0043565">
    <property type="term" value="F:sequence-specific DNA binding"/>
    <property type="evidence" value="ECO:0007669"/>
    <property type="project" value="InterPro"/>
</dbReference>
<dbReference type="InterPro" id="IPR053142">
    <property type="entry name" value="PchR_regulatory_protein"/>
</dbReference>
<dbReference type="InterPro" id="IPR018060">
    <property type="entry name" value="HTH_AraC"/>
</dbReference>
<dbReference type="InterPro" id="IPR018062">
    <property type="entry name" value="HTH_AraC-typ_CS"/>
</dbReference>